<organism evidence="2 3">
    <name type="scientific">Paludibaculum fermentans</name>
    <dbReference type="NCBI Taxonomy" id="1473598"/>
    <lineage>
        <taxon>Bacteria</taxon>
        <taxon>Pseudomonadati</taxon>
        <taxon>Acidobacteriota</taxon>
        <taxon>Terriglobia</taxon>
        <taxon>Bryobacterales</taxon>
        <taxon>Bryobacteraceae</taxon>
        <taxon>Paludibaculum</taxon>
    </lineage>
</organism>
<proteinExistence type="predicted"/>
<reference evidence="2 3" key="1">
    <citation type="submission" date="2020-10" db="EMBL/GenBank/DDBJ databases">
        <title>Complete genome sequence of Paludibaculum fermentans P105T, a facultatively anaerobic acidobacterium capable of dissimilatory Fe(III) reduction.</title>
        <authorList>
            <person name="Dedysh S.N."/>
            <person name="Beletsky A.V."/>
            <person name="Kulichevskaya I.S."/>
            <person name="Mardanov A.V."/>
            <person name="Ravin N.V."/>
        </authorList>
    </citation>
    <scope>NUCLEOTIDE SEQUENCE [LARGE SCALE GENOMIC DNA]</scope>
    <source>
        <strain evidence="2 3">P105</strain>
    </source>
</reference>
<gene>
    <name evidence="2" type="ORF">IRI77_19130</name>
</gene>
<sequence length="163" mass="18013">MNSDKYNSPHWTESDLISRLYGLDPAEGRSPAHLTECRDCSDHWQAVQARRRSVVEDAPASSEGLEERLRAQRQAVWARIERPRRPLLWRMIPATATALMIFAGVAMHQAKPPVIPVQTASAVSDAQFFNEIASVVNQETPRAADPLQGLFDSNAAPAAVEAQ</sequence>
<evidence type="ECO:0000313" key="2">
    <source>
        <dbReference type="EMBL" id="QOY84971.1"/>
    </source>
</evidence>
<dbReference type="AlphaFoldDB" id="A0A7S7NJU8"/>
<keyword evidence="3" id="KW-1185">Reference proteome</keyword>
<accession>A0A7S7NJU8</accession>
<name>A0A7S7NJU8_PALFE</name>
<dbReference type="KEGG" id="pfer:IRI77_19130"/>
<keyword evidence="1" id="KW-0812">Transmembrane</keyword>
<evidence type="ECO:0000256" key="1">
    <source>
        <dbReference type="SAM" id="Phobius"/>
    </source>
</evidence>
<keyword evidence="1" id="KW-0472">Membrane</keyword>
<protein>
    <submittedName>
        <fullName evidence="2">Uncharacterized protein</fullName>
    </submittedName>
</protein>
<evidence type="ECO:0000313" key="3">
    <source>
        <dbReference type="Proteomes" id="UP000593892"/>
    </source>
</evidence>
<dbReference type="RefSeq" id="WP_194446641.1">
    <property type="nucleotide sequence ID" value="NZ_CP063849.1"/>
</dbReference>
<dbReference type="EMBL" id="CP063849">
    <property type="protein sequence ID" value="QOY84971.1"/>
    <property type="molecule type" value="Genomic_DNA"/>
</dbReference>
<feature type="transmembrane region" description="Helical" evidence="1">
    <location>
        <begin position="87"/>
        <end position="107"/>
    </location>
</feature>
<dbReference type="Proteomes" id="UP000593892">
    <property type="component" value="Chromosome"/>
</dbReference>
<keyword evidence="1" id="KW-1133">Transmembrane helix</keyword>